<dbReference type="InterPro" id="IPR011009">
    <property type="entry name" value="Kinase-like_dom_sf"/>
</dbReference>
<feature type="domain" description="Protein kinase" evidence="12">
    <location>
        <begin position="13"/>
        <end position="278"/>
    </location>
</feature>
<dbReference type="Gene3D" id="3.30.10.20">
    <property type="match status" value="2"/>
</dbReference>
<evidence type="ECO:0000256" key="7">
    <source>
        <dbReference type="ARBA" id="ARBA00022840"/>
    </source>
</evidence>
<organism evidence="14 15">
    <name type="scientific">Glutamicibacter creatinolyticus</name>
    <dbReference type="NCBI Taxonomy" id="162496"/>
    <lineage>
        <taxon>Bacteria</taxon>
        <taxon>Bacillati</taxon>
        <taxon>Actinomycetota</taxon>
        <taxon>Actinomycetes</taxon>
        <taxon>Micrococcales</taxon>
        <taxon>Micrococcaceae</taxon>
        <taxon>Glutamicibacter</taxon>
    </lineage>
</organism>
<keyword evidence="7" id="KW-0067">ATP-binding</keyword>
<dbReference type="PROSITE" id="PS51178">
    <property type="entry name" value="PASTA"/>
    <property type="match status" value="1"/>
</dbReference>
<dbReference type="InterPro" id="IPR005543">
    <property type="entry name" value="PASTA_dom"/>
</dbReference>
<dbReference type="SMART" id="SM00740">
    <property type="entry name" value="PASTA"/>
    <property type="match status" value="2"/>
</dbReference>
<reference evidence="14 15" key="1">
    <citation type="submission" date="2018-12" db="EMBL/GenBank/DDBJ databases">
        <title>Complete Genome Sequence of Glutamicibacter creatinolyticus strain LGCM259,isolated from an abscess of a 12-year-old mare in Italy.</title>
        <authorList>
            <person name="Santos R.G."/>
            <person name="Silva A.L."/>
            <person name="Seyffert N."/>
            <person name="Castro T.L.P."/>
            <person name="Attili A.R."/>
            <person name="Rifici C."/>
            <person name="Mazzullo G."/>
            <person name="Brenig B."/>
            <person name="Venanzi F."/>
            <person name="Azevedo V."/>
        </authorList>
    </citation>
    <scope>NUCLEOTIDE SEQUENCE [LARGE SCALE GENOMIC DNA]</scope>
    <source>
        <strain evidence="14 15">LGCM 259</strain>
    </source>
</reference>
<feature type="compositionally biased region" description="Low complexity" evidence="10">
    <location>
        <begin position="398"/>
        <end position="412"/>
    </location>
</feature>
<dbReference type="Pfam" id="PF00069">
    <property type="entry name" value="Pkinase"/>
    <property type="match status" value="1"/>
</dbReference>
<dbReference type="PROSITE" id="PS50011">
    <property type="entry name" value="PROTEIN_KINASE_DOM"/>
    <property type="match status" value="1"/>
</dbReference>
<dbReference type="SMART" id="SM00220">
    <property type="entry name" value="S_TKc"/>
    <property type="match status" value="1"/>
</dbReference>
<sequence>MRPVTGTTLGGRYKLTDRIAIGGMGEVWKARDQVLGRLVAIKILKEEYTGNEGFLTRFRVEARHTALLNHPGIAGVFDYGEEEGSAYLVMELVPGPPLSTIIERDRKLDVDRTLSLIAQTARALAAAHEHGLVHRDVKPGNILVTPSGKVKITDFGIARLADQVPLTATGQVMGTAQYLAPEQATGQTATGSSDIYALGVIGYELLAGRRPFTGESQIAIALAQVNDTPPPLPESIPAPVRQLIMSMLAKDPADRPKNANALADAAEALRHEDTHTAVLAVPGMLRTGIEDTATQAMNLDDEKTQAVPTQDTTVQAAAPATSALPVTPAATQSLQASSSYQDFDSDGLADNEDAHDQEERKRAPWLVPLIVVIVLAVLIALGAWLMPMFTGASDGDESSVSPTVSASETSSEPSEETTEPTQSTIAASSPSEDAQSPKTVQVSNALLGQHIDAVTAQLRDLGLKVDAVARPMQDEDPGNVTDISPMGTVNAGSTVRVTYAIAPETVEVPGVVGQSSSAARSQLKQAGLSVGSVTERASDEPAGTVLSQSPAAGSSQTPGSKVSLVISSGPEPSPEPTEATSSAPAETSSPAAAPSSSPTASATEDN</sequence>
<dbReference type="KEGG" id="gcr:GcLGCM259_0025"/>
<evidence type="ECO:0000313" key="14">
    <source>
        <dbReference type="EMBL" id="QCY45819.1"/>
    </source>
</evidence>
<dbReference type="Proteomes" id="UP000307000">
    <property type="component" value="Chromosome"/>
</dbReference>
<feature type="transmembrane region" description="Helical" evidence="11">
    <location>
        <begin position="365"/>
        <end position="385"/>
    </location>
</feature>
<evidence type="ECO:0000256" key="4">
    <source>
        <dbReference type="ARBA" id="ARBA00022737"/>
    </source>
</evidence>
<dbReference type="CDD" id="cd14014">
    <property type="entry name" value="STKc_PknB_like"/>
    <property type="match status" value="1"/>
</dbReference>
<evidence type="ECO:0000259" key="12">
    <source>
        <dbReference type="PROSITE" id="PS50011"/>
    </source>
</evidence>
<dbReference type="PANTHER" id="PTHR43289:SF6">
    <property type="entry name" value="SERINE_THREONINE-PROTEIN KINASE NEKL-3"/>
    <property type="match status" value="1"/>
</dbReference>
<dbReference type="Gene3D" id="3.30.200.20">
    <property type="entry name" value="Phosphorylase Kinase, domain 1"/>
    <property type="match status" value="1"/>
</dbReference>
<dbReference type="Pfam" id="PF03793">
    <property type="entry name" value="PASTA"/>
    <property type="match status" value="1"/>
</dbReference>
<dbReference type="SUPFAM" id="SSF56112">
    <property type="entry name" value="Protein kinase-like (PK-like)"/>
    <property type="match status" value="1"/>
</dbReference>
<keyword evidence="11" id="KW-0472">Membrane</keyword>
<name>A0A5B7WPP0_9MICC</name>
<keyword evidence="3" id="KW-0808">Transferase</keyword>
<keyword evidence="4" id="KW-0677">Repeat</keyword>
<dbReference type="PROSITE" id="PS00108">
    <property type="entry name" value="PROTEIN_KINASE_ST"/>
    <property type="match status" value="1"/>
</dbReference>
<keyword evidence="11" id="KW-1133">Transmembrane helix</keyword>
<evidence type="ECO:0000259" key="13">
    <source>
        <dbReference type="PROSITE" id="PS51178"/>
    </source>
</evidence>
<comment type="catalytic activity">
    <reaction evidence="8">
        <text>L-threonyl-[protein] + ATP = O-phospho-L-threonyl-[protein] + ADP + H(+)</text>
        <dbReference type="Rhea" id="RHEA:46608"/>
        <dbReference type="Rhea" id="RHEA-COMP:11060"/>
        <dbReference type="Rhea" id="RHEA-COMP:11605"/>
        <dbReference type="ChEBI" id="CHEBI:15378"/>
        <dbReference type="ChEBI" id="CHEBI:30013"/>
        <dbReference type="ChEBI" id="CHEBI:30616"/>
        <dbReference type="ChEBI" id="CHEBI:61977"/>
        <dbReference type="ChEBI" id="CHEBI:456216"/>
        <dbReference type="EC" id="2.7.11.1"/>
    </reaction>
</comment>
<dbReference type="FunFam" id="1.10.510.10:FF:000021">
    <property type="entry name" value="Serine/threonine protein kinase"/>
    <property type="match status" value="1"/>
</dbReference>
<dbReference type="FunFam" id="3.30.200.20:FF:000035">
    <property type="entry name" value="Serine/threonine protein kinase Stk1"/>
    <property type="match status" value="1"/>
</dbReference>
<feature type="compositionally biased region" description="Polar residues" evidence="10">
    <location>
        <begin position="545"/>
        <end position="560"/>
    </location>
</feature>
<evidence type="ECO:0000256" key="10">
    <source>
        <dbReference type="SAM" id="MobiDB-lite"/>
    </source>
</evidence>
<dbReference type="EC" id="2.7.11.1" evidence="1"/>
<evidence type="ECO:0000313" key="15">
    <source>
        <dbReference type="Proteomes" id="UP000307000"/>
    </source>
</evidence>
<evidence type="ECO:0000256" key="6">
    <source>
        <dbReference type="ARBA" id="ARBA00022777"/>
    </source>
</evidence>
<feature type="region of interest" description="Disordered" evidence="10">
    <location>
        <begin position="393"/>
        <end position="439"/>
    </location>
</feature>
<dbReference type="AlphaFoldDB" id="A0A5B7WPP0"/>
<keyword evidence="6 14" id="KW-0418">Kinase</keyword>
<feature type="compositionally biased region" description="Low complexity" evidence="10">
    <location>
        <begin position="576"/>
        <end position="606"/>
    </location>
</feature>
<feature type="region of interest" description="Disordered" evidence="10">
    <location>
        <begin position="530"/>
        <end position="606"/>
    </location>
</feature>
<feature type="domain" description="PASTA" evidence="13">
    <location>
        <begin position="502"/>
        <end position="568"/>
    </location>
</feature>
<dbReference type="GO" id="GO:0045717">
    <property type="term" value="P:negative regulation of fatty acid biosynthetic process"/>
    <property type="evidence" value="ECO:0007669"/>
    <property type="project" value="UniProtKB-ARBA"/>
</dbReference>
<feature type="region of interest" description="Disordered" evidence="10">
    <location>
        <begin position="302"/>
        <end position="321"/>
    </location>
</feature>
<dbReference type="InterPro" id="IPR008271">
    <property type="entry name" value="Ser/Thr_kinase_AS"/>
</dbReference>
<evidence type="ECO:0000256" key="9">
    <source>
        <dbReference type="ARBA" id="ARBA00048679"/>
    </source>
</evidence>
<comment type="catalytic activity">
    <reaction evidence="9">
        <text>L-seryl-[protein] + ATP = O-phospho-L-seryl-[protein] + ADP + H(+)</text>
        <dbReference type="Rhea" id="RHEA:17989"/>
        <dbReference type="Rhea" id="RHEA-COMP:9863"/>
        <dbReference type="Rhea" id="RHEA-COMP:11604"/>
        <dbReference type="ChEBI" id="CHEBI:15378"/>
        <dbReference type="ChEBI" id="CHEBI:29999"/>
        <dbReference type="ChEBI" id="CHEBI:30616"/>
        <dbReference type="ChEBI" id="CHEBI:83421"/>
        <dbReference type="ChEBI" id="CHEBI:456216"/>
        <dbReference type="EC" id="2.7.11.1"/>
    </reaction>
</comment>
<feature type="compositionally biased region" description="Polar residues" evidence="10">
    <location>
        <begin position="329"/>
        <end position="342"/>
    </location>
</feature>
<accession>A0A5B7WPP0</accession>
<evidence type="ECO:0000256" key="11">
    <source>
        <dbReference type="SAM" id="Phobius"/>
    </source>
</evidence>
<evidence type="ECO:0000256" key="5">
    <source>
        <dbReference type="ARBA" id="ARBA00022741"/>
    </source>
</evidence>
<keyword evidence="5" id="KW-0547">Nucleotide-binding</keyword>
<evidence type="ECO:0000256" key="2">
    <source>
        <dbReference type="ARBA" id="ARBA00022527"/>
    </source>
</evidence>
<dbReference type="CDD" id="cd06577">
    <property type="entry name" value="PASTA_pknB"/>
    <property type="match status" value="1"/>
</dbReference>
<feature type="compositionally biased region" description="Polar residues" evidence="10">
    <location>
        <begin position="306"/>
        <end position="315"/>
    </location>
</feature>
<proteinExistence type="predicted"/>
<evidence type="ECO:0000256" key="8">
    <source>
        <dbReference type="ARBA" id="ARBA00047899"/>
    </source>
</evidence>
<gene>
    <name evidence="14" type="primary">pknA</name>
    <name evidence="14" type="ORF">GcLGCM259_0025</name>
</gene>
<dbReference type="GO" id="GO:0004674">
    <property type="term" value="F:protein serine/threonine kinase activity"/>
    <property type="evidence" value="ECO:0007669"/>
    <property type="project" value="UniProtKB-KW"/>
</dbReference>
<feature type="region of interest" description="Disordered" evidence="10">
    <location>
        <begin position="327"/>
        <end position="356"/>
    </location>
</feature>
<dbReference type="InterPro" id="IPR000719">
    <property type="entry name" value="Prot_kinase_dom"/>
</dbReference>
<protein>
    <recommendedName>
        <fullName evidence="1">non-specific serine/threonine protein kinase</fullName>
        <ecNumber evidence="1">2.7.11.1</ecNumber>
    </recommendedName>
</protein>
<dbReference type="GO" id="GO:0005524">
    <property type="term" value="F:ATP binding"/>
    <property type="evidence" value="ECO:0007669"/>
    <property type="project" value="UniProtKB-KW"/>
</dbReference>
<evidence type="ECO:0000256" key="3">
    <source>
        <dbReference type="ARBA" id="ARBA00022679"/>
    </source>
</evidence>
<keyword evidence="2" id="KW-0723">Serine/threonine-protein kinase</keyword>
<keyword evidence="11" id="KW-0812">Transmembrane</keyword>
<keyword evidence="15" id="KW-1185">Reference proteome</keyword>
<dbReference type="Gene3D" id="1.10.510.10">
    <property type="entry name" value="Transferase(Phosphotransferase) domain 1"/>
    <property type="match status" value="1"/>
</dbReference>
<evidence type="ECO:0000256" key="1">
    <source>
        <dbReference type="ARBA" id="ARBA00012513"/>
    </source>
</evidence>
<dbReference type="SUPFAM" id="SSF54184">
    <property type="entry name" value="Penicillin-binding protein 2x (pbp-2x), c-terminal domain"/>
    <property type="match status" value="1"/>
</dbReference>
<dbReference type="PANTHER" id="PTHR43289">
    <property type="entry name" value="MITOGEN-ACTIVATED PROTEIN KINASE KINASE KINASE 20-RELATED"/>
    <property type="match status" value="1"/>
</dbReference>
<feature type="compositionally biased region" description="Polar residues" evidence="10">
    <location>
        <begin position="425"/>
        <end position="439"/>
    </location>
</feature>
<dbReference type="RefSeq" id="WP_138925385.1">
    <property type="nucleotide sequence ID" value="NZ_CP034412.1"/>
</dbReference>
<dbReference type="EMBL" id="CP034412">
    <property type="protein sequence ID" value="QCY45819.1"/>
    <property type="molecule type" value="Genomic_DNA"/>
</dbReference>